<evidence type="ECO:0000313" key="3">
    <source>
        <dbReference type="Proteomes" id="UP000176998"/>
    </source>
</evidence>
<accession>A0A1G4AQ25</accession>
<gene>
    <name evidence="2" type="ORF">CORC01_13512</name>
</gene>
<proteinExistence type="predicted"/>
<dbReference type="RefSeq" id="XP_022468374.1">
    <property type="nucleotide sequence ID" value="XM_022625129.1"/>
</dbReference>
<evidence type="ECO:0000313" key="2">
    <source>
        <dbReference type="EMBL" id="OHE91201.1"/>
    </source>
</evidence>
<evidence type="ECO:0000256" key="1">
    <source>
        <dbReference type="SAM" id="MobiDB-lite"/>
    </source>
</evidence>
<keyword evidence="3" id="KW-1185">Reference proteome</keyword>
<dbReference type="OrthoDB" id="10557210at2759"/>
<reference evidence="2 3" key="1">
    <citation type="submission" date="2016-09" db="EMBL/GenBank/DDBJ databases">
        <authorList>
            <person name="Capua I."/>
            <person name="De Benedictis P."/>
            <person name="Joannis T."/>
            <person name="Lombin L.H."/>
            <person name="Cattoli G."/>
        </authorList>
    </citation>
    <scope>NUCLEOTIDE SEQUENCE [LARGE SCALE GENOMIC DNA]</scope>
    <source>
        <strain evidence="2 3">IMI 309357</strain>
    </source>
</reference>
<protein>
    <submittedName>
        <fullName evidence="2">Uncharacterized protein</fullName>
    </submittedName>
</protein>
<feature type="region of interest" description="Disordered" evidence="1">
    <location>
        <begin position="19"/>
        <end position="81"/>
    </location>
</feature>
<dbReference type="EMBL" id="MJBS01000196">
    <property type="protein sequence ID" value="OHE91201.1"/>
    <property type="molecule type" value="Genomic_DNA"/>
</dbReference>
<organism evidence="2 3">
    <name type="scientific">Colletotrichum orchidophilum</name>
    <dbReference type="NCBI Taxonomy" id="1209926"/>
    <lineage>
        <taxon>Eukaryota</taxon>
        <taxon>Fungi</taxon>
        <taxon>Dikarya</taxon>
        <taxon>Ascomycota</taxon>
        <taxon>Pezizomycotina</taxon>
        <taxon>Sordariomycetes</taxon>
        <taxon>Hypocreomycetidae</taxon>
        <taxon>Glomerellales</taxon>
        <taxon>Glomerellaceae</taxon>
        <taxon>Colletotrichum</taxon>
    </lineage>
</organism>
<name>A0A1G4AQ25_9PEZI</name>
<dbReference type="Proteomes" id="UP000176998">
    <property type="component" value="Unassembled WGS sequence"/>
</dbReference>
<dbReference type="GeneID" id="34566639"/>
<feature type="compositionally biased region" description="Basic and acidic residues" evidence="1">
    <location>
        <begin position="21"/>
        <end position="30"/>
    </location>
</feature>
<dbReference type="AlphaFoldDB" id="A0A1G4AQ25"/>
<sequence length="110" mass="12377">MTDGPIIRWTCLYVTQQGLEDDTRRDEKRYPVVTRGPTPKRRKRPWLESTPLSSARPTSRGVGVGNISPTQSRKKARSAVGISSWVCRCAISQDVFARMLEQTNEAPSED</sequence>
<comment type="caution">
    <text evidence="2">The sequence shown here is derived from an EMBL/GenBank/DDBJ whole genome shotgun (WGS) entry which is preliminary data.</text>
</comment>